<accession>A0A7C2XV89</accession>
<evidence type="ECO:0000313" key="4">
    <source>
        <dbReference type="EMBL" id="HET97758.1"/>
    </source>
</evidence>
<organism evidence="4">
    <name type="scientific">Desulfurivibrio alkaliphilus</name>
    <dbReference type="NCBI Taxonomy" id="427923"/>
    <lineage>
        <taxon>Bacteria</taxon>
        <taxon>Pseudomonadati</taxon>
        <taxon>Thermodesulfobacteriota</taxon>
        <taxon>Desulfobulbia</taxon>
        <taxon>Desulfobulbales</taxon>
        <taxon>Desulfobulbaceae</taxon>
        <taxon>Desulfurivibrio</taxon>
    </lineage>
</organism>
<gene>
    <name evidence="4" type="ORF">ENN98_03530</name>
</gene>
<dbReference type="InterPro" id="IPR053376">
    <property type="entry name" value="Serine_acetyltransferase"/>
</dbReference>
<evidence type="ECO:0000256" key="1">
    <source>
        <dbReference type="ARBA" id="ARBA00022605"/>
    </source>
</evidence>
<protein>
    <submittedName>
        <fullName evidence="4">Serine acetyltransferase</fullName>
    </submittedName>
</protein>
<dbReference type="Proteomes" id="UP000885986">
    <property type="component" value="Unassembled WGS sequence"/>
</dbReference>
<dbReference type="Gene3D" id="2.160.10.10">
    <property type="entry name" value="Hexapeptide repeat proteins"/>
    <property type="match status" value="1"/>
</dbReference>
<dbReference type="InterPro" id="IPR011004">
    <property type="entry name" value="Trimer_LpxA-like_sf"/>
</dbReference>
<dbReference type="AlphaFoldDB" id="A0A7C2XV89"/>
<keyword evidence="2" id="KW-0808">Transferase</keyword>
<dbReference type="GO" id="GO:0016746">
    <property type="term" value="F:acyltransferase activity"/>
    <property type="evidence" value="ECO:0007669"/>
    <property type="project" value="UniProtKB-KW"/>
</dbReference>
<dbReference type="GO" id="GO:0008652">
    <property type="term" value="P:amino acid biosynthetic process"/>
    <property type="evidence" value="ECO:0007669"/>
    <property type="project" value="UniProtKB-KW"/>
</dbReference>
<dbReference type="CDD" id="cd03354">
    <property type="entry name" value="LbH_SAT"/>
    <property type="match status" value="1"/>
</dbReference>
<sequence>MTRKSKLPLSTESCKEHCLAEQCPSKEPDQAAGIRSQLPEVVDRIVATCENRNCFEHVEAEPLPSRRRAVSILESCREIIFPGYFGRQGIDRVNLRYRVGLEVSELFDRLAEEIANAIRHECTRHGHICQHCEESGQEKALLFIQQLPELRALLASDVHAAYQGDPAAAGYDEIIFSYPGLHAITIYRIAHALYRLEVPILPRIMTEHAHSITGIDIHPGARIGKSFFIDHGTGVVIGQTAVLGAGVKLYQGVTLGALAFRRDDAGQLERHTKRHPTLEDDVTVYAGSTILGGETVIGTRSVIGGNIWLTHSVPPDTKVILNPPELVYKRQPNGK</sequence>
<dbReference type="Gene3D" id="1.10.3130.10">
    <property type="entry name" value="serine acetyltransferase, domain 1"/>
    <property type="match status" value="1"/>
</dbReference>
<dbReference type="InterPro" id="IPR042122">
    <property type="entry name" value="Ser_AcTrfase_N_sf"/>
</dbReference>
<keyword evidence="1" id="KW-0028">Amino-acid biosynthesis</keyword>
<dbReference type="NCBIfam" id="NF041874">
    <property type="entry name" value="EPS_EpsC"/>
    <property type="match status" value="1"/>
</dbReference>
<comment type="caution">
    <text evidence="4">The sequence shown here is derived from an EMBL/GenBank/DDBJ whole genome shotgun (WGS) entry which is preliminary data.</text>
</comment>
<reference evidence="4" key="1">
    <citation type="journal article" date="2020" name="mSystems">
        <title>Genome- and Community-Level Interaction Insights into Carbon Utilization and Element Cycling Functions of Hydrothermarchaeota in Hydrothermal Sediment.</title>
        <authorList>
            <person name="Zhou Z."/>
            <person name="Liu Y."/>
            <person name="Xu W."/>
            <person name="Pan J."/>
            <person name="Luo Z.H."/>
            <person name="Li M."/>
        </authorList>
    </citation>
    <scope>NUCLEOTIDE SEQUENCE [LARGE SCALE GENOMIC DNA]</scope>
    <source>
        <strain evidence="4">SpSt-1224</strain>
    </source>
</reference>
<name>A0A7C2XV89_9BACT</name>
<dbReference type="SUPFAM" id="SSF51161">
    <property type="entry name" value="Trimeric LpxA-like enzymes"/>
    <property type="match status" value="1"/>
</dbReference>
<keyword evidence="3" id="KW-0012">Acyltransferase</keyword>
<dbReference type="InterPro" id="IPR045304">
    <property type="entry name" value="LbH_SAT"/>
</dbReference>
<dbReference type="PANTHER" id="PTHR42811">
    <property type="entry name" value="SERINE ACETYLTRANSFERASE"/>
    <property type="match status" value="1"/>
</dbReference>
<evidence type="ECO:0000256" key="3">
    <source>
        <dbReference type="ARBA" id="ARBA00023315"/>
    </source>
</evidence>
<proteinExistence type="predicted"/>
<dbReference type="EMBL" id="DSDS01000080">
    <property type="protein sequence ID" value="HET97758.1"/>
    <property type="molecule type" value="Genomic_DNA"/>
</dbReference>
<evidence type="ECO:0000256" key="2">
    <source>
        <dbReference type="ARBA" id="ARBA00022679"/>
    </source>
</evidence>